<dbReference type="InterPro" id="IPR051115">
    <property type="entry name" value="LAPTM_transporter"/>
</dbReference>
<dbReference type="WBParaSite" id="PSAMB.scaffold1099size35923.g10952.t1">
    <property type="protein sequence ID" value="PSAMB.scaffold1099size35923.g10952.t1"/>
    <property type="gene ID" value="PSAMB.scaffold1099size35923.g10952"/>
</dbReference>
<dbReference type="AlphaFoldDB" id="A0A914ULL2"/>
<organism evidence="6 7">
    <name type="scientific">Plectus sambesii</name>
    <dbReference type="NCBI Taxonomy" id="2011161"/>
    <lineage>
        <taxon>Eukaryota</taxon>
        <taxon>Metazoa</taxon>
        <taxon>Ecdysozoa</taxon>
        <taxon>Nematoda</taxon>
        <taxon>Chromadorea</taxon>
        <taxon>Plectida</taxon>
        <taxon>Plectina</taxon>
        <taxon>Plectoidea</taxon>
        <taxon>Plectidae</taxon>
        <taxon>Plectus</taxon>
    </lineage>
</organism>
<dbReference type="PANTHER" id="PTHR12479:SF11">
    <property type="entry name" value="PROTEIN CBG14497"/>
    <property type="match status" value="1"/>
</dbReference>
<proteinExistence type="predicted"/>
<keyword evidence="3 5" id="KW-1133">Transmembrane helix</keyword>
<feature type="transmembrane region" description="Helical" evidence="5">
    <location>
        <begin position="113"/>
        <end position="133"/>
    </location>
</feature>
<dbReference type="GO" id="GO:0005765">
    <property type="term" value="C:lysosomal membrane"/>
    <property type="evidence" value="ECO:0007669"/>
    <property type="project" value="TreeGrafter"/>
</dbReference>
<feature type="transmembrane region" description="Helical" evidence="5">
    <location>
        <begin position="6"/>
        <end position="27"/>
    </location>
</feature>
<keyword evidence="2 5" id="KW-0812">Transmembrane</keyword>
<evidence type="ECO:0000256" key="5">
    <source>
        <dbReference type="SAM" id="Phobius"/>
    </source>
</evidence>
<evidence type="ECO:0000313" key="6">
    <source>
        <dbReference type="Proteomes" id="UP000887566"/>
    </source>
</evidence>
<feature type="transmembrane region" description="Helical" evidence="5">
    <location>
        <begin position="186"/>
        <end position="211"/>
    </location>
</feature>
<reference evidence="7" key="1">
    <citation type="submission" date="2022-11" db="UniProtKB">
        <authorList>
            <consortium name="WormBaseParasite"/>
        </authorList>
    </citation>
    <scope>IDENTIFICATION</scope>
</reference>
<keyword evidence="4 5" id="KW-0472">Membrane</keyword>
<keyword evidence="6" id="KW-1185">Reference proteome</keyword>
<evidence type="ECO:0000256" key="1">
    <source>
        <dbReference type="ARBA" id="ARBA00004127"/>
    </source>
</evidence>
<evidence type="ECO:0000256" key="3">
    <source>
        <dbReference type="ARBA" id="ARBA00022989"/>
    </source>
</evidence>
<evidence type="ECO:0000313" key="7">
    <source>
        <dbReference type="WBParaSite" id="PSAMB.scaffold1099size35923.g10952.t1"/>
    </source>
</evidence>
<comment type="subcellular location">
    <subcellularLocation>
        <location evidence="1">Endomembrane system</location>
        <topology evidence="1">Multi-pass membrane protein</topology>
    </subcellularLocation>
</comment>
<accession>A0A914ULL2</accession>
<dbReference type="PANTHER" id="PTHR12479">
    <property type="entry name" value="LYSOSOMAL-ASSOCIATED TRANSMEMBRANE PROTEIN"/>
    <property type="match status" value="1"/>
</dbReference>
<sequence length="281" mass="30040">MPVMHLLALFLVPTAAFAVCVLVSLILRWRRRREQLRAASIVEAGKLTAEFVAVSTPATLGPFGPFGSAAAVGEVVGGKEGLAADMSTASMSTVDRIGHIGHPPRRWSCCCGLCHILTGTRLIGYFDIVSIFFQFIKELSFYADHGSEHAARFAFGLVGMGMGVLVVICLFAAVRSHNRFLLLPHLIAQAVSIVTLLLAAIVVSYALMAGTRLQNYPPATSNADASDNNSASFFGVLLIICLVGAAIQIWLFAVILQCYNFLAFIAYGEAEIGDDEIETGA</sequence>
<dbReference type="GO" id="GO:0012505">
    <property type="term" value="C:endomembrane system"/>
    <property type="evidence" value="ECO:0007669"/>
    <property type="project" value="UniProtKB-SubCell"/>
</dbReference>
<evidence type="ECO:0000256" key="2">
    <source>
        <dbReference type="ARBA" id="ARBA00022692"/>
    </source>
</evidence>
<feature type="transmembrane region" description="Helical" evidence="5">
    <location>
        <begin position="153"/>
        <end position="174"/>
    </location>
</feature>
<protein>
    <submittedName>
        <fullName evidence="7">Uncharacterized protein</fullName>
    </submittedName>
</protein>
<feature type="transmembrane region" description="Helical" evidence="5">
    <location>
        <begin position="231"/>
        <end position="256"/>
    </location>
</feature>
<evidence type="ECO:0000256" key="4">
    <source>
        <dbReference type="ARBA" id="ARBA00023136"/>
    </source>
</evidence>
<name>A0A914ULL2_9BILA</name>
<dbReference type="Proteomes" id="UP000887566">
    <property type="component" value="Unplaced"/>
</dbReference>